<evidence type="ECO:0000313" key="8">
    <source>
        <dbReference type="EMBL" id="WOL12817.1"/>
    </source>
</evidence>
<evidence type="ECO:0000313" key="9">
    <source>
        <dbReference type="Proteomes" id="UP001327560"/>
    </source>
</evidence>
<keyword evidence="9" id="KW-1185">Reference proteome</keyword>
<feature type="region of interest" description="Disordered" evidence="6">
    <location>
        <begin position="134"/>
        <end position="155"/>
    </location>
</feature>
<evidence type="ECO:0000259" key="7">
    <source>
        <dbReference type="PROSITE" id="PS51775"/>
    </source>
</evidence>
<protein>
    <recommendedName>
        <fullName evidence="7">GTD-binding domain-containing protein</fullName>
    </recommendedName>
</protein>
<dbReference type="PANTHER" id="PTHR31422">
    <property type="entry name" value="BNAANNG28530D PROTEIN"/>
    <property type="match status" value="1"/>
</dbReference>
<sequence length="734" mass="81297">MAACRAIYHRWTLRALVAAFLDLALAYLFLCAASLAFFASKILAFVGLSLPCSCDLFSVDRRTQQQQREVGCLQGFLLDYPAGKIGGVFDFVCGNGSRLCHNGYNLETLNNSDGSGGGGGGAAACAPFKMDQGEESCGSVSQPPPRKDSTNLSMPGSVMVDGGDSSSCKGKNFVDHKGEAVFCQGKPPSALKRRRRHRKGVVIRGNFCPASPSPPMEMAWKGEVVAAAPMFFSGHLPQGEGSEHAISGADHHLSGNMNDLVEELTSANECQAMDKALSIGTETVCGGEKNESDIIRELKQALEEERSGRAALYIELEKERSAAASAADEAMAMIVRLQEEKAALRMEARQYQRMVEEKSMYDDEEMEILMEIIVRREREKHVLEKEVEAYKQMILGDDDGIKQTQERYLPNAAELVVQDGSGSFGSFDDPVLILKEVYEFIKKKERNNEGTQQVDQSEPLMASEWNTSNGDNSQFSSMEKQHSYVENDGNEGNVLEKGMVTMEICLDSVQSQLCSYENECSSPRLAHLIGDEDSKEDTKVEIKVQLDKANSSFSHFDNEVNVLDVHVVDDKEDLGGQGNTKQVSLPQMGCDLSRSQRYISSKEPSPASRVDLSSEGLDISLRQLELNMHRSSSDGTKVGQSMDDLSRASCLDLRRSSMPAIDNERFKLENEVELLRKRLKVIQQGREKLSFSAEQWEKENYNLRRLEEISHQLQEIRKTTESGIRKTTKSGKSI</sequence>
<dbReference type="Proteomes" id="UP001327560">
    <property type="component" value="Chromosome 7"/>
</dbReference>
<name>A0AAQ3KSE6_9LILI</name>
<gene>
    <name evidence="8" type="ORF">Cni_G21585</name>
</gene>
<reference evidence="8 9" key="1">
    <citation type="submission" date="2023-10" db="EMBL/GenBank/DDBJ databases">
        <title>Chromosome-scale genome assembly provides insights into flower coloration mechanisms of Canna indica.</title>
        <authorList>
            <person name="Li C."/>
        </authorList>
    </citation>
    <scope>NUCLEOTIDE SEQUENCE [LARGE SCALE GENOMIC DNA]</scope>
    <source>
        <tissue evidence="8">Flower</tissue>
    </source>
</reference>
<dbReference type="InterPro" id="IPR007656">
    <property type="entry name" value="GTD-bd"/>
</dbReference>
<evidence type="ECO:0000256" key="4">
    <source>
        <dbReference type="ARBA" id="ARBA00023136"/>
    </source>
</evidence>
<comment type="subcellular location">
    <subcellularLocation>
        <location evidence="1">Membrane</location>
    </subcellularLocation>
</comment>
<evidence type="ECO:0000256" key="2">
    <source>
        <dbReference type="ARBA" id="ARBA00022692"/>
    </source>
</evidence>
<keyword evidence="4" id="KW-0472">Membrane</keyword>
<proteinExistence type="predicted"/>
<evidence type="ECO:0000256" key="1">
    <source>
        <dbReference type="ARBA" id="ARBA00004370"/>
    </source>
</evidence>
<evidence type="ECO:0000256" key="5">
    <source>
        <dbReference type="SAM" id="Coils"/>
    </source>
</evidence>
<dbReference type="Pfam" id="PF04576">
    <property type="entry name" value="Zein-binding"/>
    <property type="match status" value="1"/>
</dbReference>
<dbReference type="EMBL" id="CP136896">
    <property type="protein sequence ID" value="WOL12817.1"/>
    <property type="molecule type" value="Genomic_DNA"/>
</dbReference>
<evidence type="ECO:0000256" key="3">
    <source>
        <dbReference type="ARBA" id="ARBA00022989"/>
    </source>
</evidence>
<dbReference type="AlphaFoldDB" id="A0AAQ3KSE6"/>
<dbReference type="PANTHER" id="PTHR31422:SF3">
    <property type="entry name" value="GTD-BINDING DOMAIN-CONTAINING PROTEIN"/>
    <property type="match status" value="1"/>
</dbReference>
<feature type="domain" description="GTD-binding" evidence="7">
    <location>
        <begin position="293"/>
        <end position="391"/>
    </location>
</feature>
<dbReference type="GO" id="GO:0016020">
    <property type="term" value="C:membrane"/>
    <property type="evidence" value="ECO:0007669"/>
    <property type="project" value="UniProtKB-SubCell"/>
</dbReference>
<dbReference type="GO" id="GO:0080115">
    <property type="term" value="F:myosin XI tail binding"/>
    <property type="evidence" value="ECO:0007669"/>
    <property type="project" value="UniProtKB-ARBA"/>
</dbReference>
<keyword evidence="2" id="KW-0812">Transmembrane</keyword>
<accession>A0AAQ3KSE6</accession>
<keyword evidence="5" id="KW-0175">Coiled coil</keyword>
<evidence type="ECO:0000256" key="6">
    <source>
        <dbReference type="SAM" id="MobiDB-lite"/>
    </source>
</evidence>
<feature type="coiled-coil region" evidence="5">
    <location>
        <begin position="327"/>
        <end position="393"/>
    </location>
</feature>
<organism evidence="8 9">
    <name type="scientific">Canna indica</name>
    <name type="common">Indian-shot</name>
    <dbReference type="NCBI Taxonomy" id="4628"/>
    <lineage>
        <taxon>Eukaryota</taxon>
        <taxon>Viridiplantae</taxon>
        <taxon>Streptophyta</taxon>
        <taxon>Embryophyta</taxon>
        <taxon>Tracheophyta</taxon>
        <taxon>Spermatophyta</taxon>
        <taxon>Magnoliopsida</taxon>
        <taxon>Liliopsida</taxon>
        <taxon>Zingiberales</taxon>
        <taxon>Cannaceae</taxon>
        <taxon>Canna</taxon>
    </lineage>
</organism>
<keyword evidence="3" id="KW-1133">Transmembrane helix</keyword>
<dbReference type="PROSITE" id="PS51775">
    <property type="entry name" value="GTD_BINDING"/>
    <property type="match status" value="1"/>
</dbReference>